<dbReference type="EMBL" id="QFPJ01000013">
    <property type="protein sequence ID" value="PZQ22672.1"/>
    <property type="molecule type" value="Genomic_DNA"/>
</dbReference>
<feature type="chain" id="PRO_5015936262" evidence="5">
    <location>
        <begin position="19"/>
        <end position="439"/>
    </location>
</feature>
<dbReference type="Pfam" id="PF01546">
    <property type="entry name" value="Peptidase_M20"/>
    <property type="match status" value="1"/>
</dbReference>
<protein>
    <submittedName>
        <fullName evidence="7">Peptidase M20</fullName>
    </submittedName>
</protein>
<evidence type="ECO:0000256" key="5">
    <source>
        <dbReference type="SAM" id="SignalP"/>
    </source>
</evidence>
<dbReference type="PANTHER" id="PTHR43808:SF32">
    <property type="entry name" value="ARGE_DAPE-RELATED DEACYLASE"/>
    <property type="match status" value="1"/>
</dbReference>
<dbReference type="Proteomes" id="UP000248597">
    <property type="component" value="Unassembled WGS sequence"/>
</dbReference>
<evidence type="ECO:0000259" key="6">
    <source>
        <dbReference type="Pfam" id="PF07687"/>
    </source>
</evidence>
<dbReference type="InterPro" id="IPR036264">
    <property type="entry name" value="Bact_exopeptidase_dim_dom"/>
</dbReference>
<dbReference type="Gene3D" id="3.40.630.10">
    <property type="entry name" value="Zn peptidases"/>
    <property type="match status" value="1"/>
</dbReference>
<dbReference type="Pfam" id="PF07687">
    <property type="entry name" value="M20_dimer"/>
    <property type="match status" value="1"/>
</dbReference>
<dbReference type="InterPro" id="IPR002933">
    <property type="entry name" value="Peptidase_M20"/>
</dbReference>
<dbReference type="InterPro" id="IPR011650">
    <property type="entry name" value="Peptidase_M20_dimer"/>
</dbReference>
<dbReference type="SUPFAM" id="SSF53187">
    <property type="entry name" value="Zn-dependent exopeptidases"/>
    <property type="match status" value="1"/>
</dbReference>
<dbReference type="GO" id="GO:0016787">
    <property type="term" value="F:hydrolase activity"/>
    <property type="evidence" value="ECO:0007669"/>
    <property type="project" value="UniProtKB-KW"/>
</dbReference>
<dbReference type="PROSITE" id="PS00758">
    <property type="entry name" value="ARGE_DAPE_CPG2_1"/>
    <property type="match status" value="1"/>
</dbReference>
<dbReference type="InterPro" id="IPR001261">
    <property type="entry name" value="ArgE/DapE_CS"/>
</dbReference>
<gene>
    <name evidence="7" type="ORF">DI569_07260</name>
</gene>
<dbReference type="PANTHER" id="PTHR43808">
    <property type="entry name" value="ACETYLORNITHINE DEACETYLASE"/>
    <property type="match status" value="1"/>
</dbReference>
<comment type="cofactor">
    <cofactor evidence="1">
        <name>Zn(2+)</name>
        <dbReference type="ChEBI" id="CHEBI:29105"/>
    </cofactor>
</comment>
<evidence type="ECO:0000313" key="8">
    <source>
        <dbReference type="Proteomes" id="UP000248597"/>
    </source>
</evidence>
<evidence type="ECO:0000256" key="2">
    <source>
        <dbReference type="ARBA" id="ARBA00022723"/>
    </source>
</evidence>
<sequence length="439" mass="46044">MSAAAIALSLALAPAAAAKLSPQESRMAETVTAERERTIALLETLVNQNSGSLNLDGVEKVGRMMRAELEPLGFAVTWKPMRETGRAGHLIAVHKGRPDAKRLLLIAHLDTVFEPDSPFQRFERMGDKARGPGAGDDKGGMVVVIAALRAMQAAGTLKDANIEFHMTGDEEDSGDPIAVARADLIAAGKRSDVALGFEGLVRDQGADMSSIARRSSESWTVTATGKTGHSSGIFGATAGDGAIYELARIIHRFRSELPEPNLTFNVGLIAGGQEAMLDTDKIRATASGKTNIIAPVAIARGDLRTLSAEQAARVKARMEAIVADHAPGTAATLAFDPGGYPAMSPTDGNRALLTRLNAVNLDMGLPEMAALDPLKRGAADISFVAPFVDSLAGLGAYSTGDHGPEETVDLPSIARQATRAAILMSRLAAEKRSARPSTP</sequence>
<comment type="caution">
    <text evidence="7">The sequence shown here is derived from an EMBL/GenBank/DDBJ whole genome shotgun (WGS) entry which is preliminary data.</text>
</comment>
<keyword evidence="5" id="KW-0732">Signal</keyword>
<feature type="domain" description="Peptidase M20 dimerisation" evidence="6">
    <location>
        <begin position="211"/>
        <end position="328"/>
    </location>
</feature>
<accession>A0A2W5L065</accession>
<proteinExistence type="predicted"/>
<dbReference type="InterPro" id="IPR050072">
    <property type="entry name" value="Peptidase_M20A"/>
</dbReference>
<organism evidence="7 8">
    <name type="scientific">Sphingopyxis macrogoltabida</name>
    <name type="common">Sphingomonas macrogoltabidus</name>
    <dbReference type="NCBI Taxonomy" id="33050"/>
    <lineage>
        <taxon>Bacteria</taxon>
        <taxon>Pseudomonadati</taxon>
        <taxon>Pseudomonadota</taxon>
        <taxon>Alphaproteobacteria</taxon>
        <taxon>Sphingomonadales</taxon>
        <taxon>Sphingomonadaceae</taxon>
        <taxon>Sphingopyxis</taxon>
    </lineage>
</organism>
<evidence type="ECO:0000313" key="7">
    <source>
        <dbReference type="EMBL" id="PZQ22672.1"/>
    </source>
</evidence>
<evidence type="ECO:0000256" key="4">
    <source>
        <dbReference type="ARBA" id="ARBA00022833"/>
    </source>
</evidence>
<evidence type="ECO:0000256" key="3">
    <source>
        <dbReference type="ARBA" id="ARBA00022801"/>
    </source>
</evidence>
<reference evidence="7 8" key="1">
    <citation type="submission" date="2017-08" db="EMBL/GenBank/DDBJ databases">
        <title>Infants hospitalized years apart are colonized by the same room-sourced microbial strains.</title>
        <authorList>
            <person name="Brooks B."/>
            <person name="Olm M.R."/>
            <person name="Firek B.A."/>
            <person name="Baker R."/>
            <person name="Thomas B.C."/>
            <person name="Morowitz M.J."/>
            <person name="Banfield J.F."/>
        </authorList>
    </citation>
    <scope>NUCLEOTIDE SEQUENCE [LARGE SCALE GENOMIC DNA]</scope>
    <source>
        <strain evidence="7">S2_005_003_R2_47</strain>
    </source>
</reference>
<dbReference type="AlphaFoldDB" id="A0A2W5L065"/>
<keyword evidence="4" id="KW-0862">Zinc</keyword>
<keyword evidence="3" id="KW-0378">Hydrolase</keyword>
<feature type="signal peptide" evidence="5">
    <location>
        <begin position="1"/>
        <end position="18"/>
    </location>
</feature>
<evidence type="ECO:0000256" key="1">
    <source>
        <dbReference type="ARBA" id="ARBA00001947"/>
    </source>
</evidence>
<dbReference type="Gene3D" id="3.30.70.360">
    <property type="match status" value="1"/>
</dbReference>
<dbReference type="GO" id="GO:0046872">
    <property type="term" value="F:metal ion binding"/>
    <property type="evidence" value="ECO:0007669"/>
    <property type="project" value="UniProtKB-KW"/>
</dbReference>
<keyword evidence="2" id="KW-0479">Metal-binding</keyword>
<dbReference type="SUPFAM" id="SSF55031">
    <property type="entry name" value="Bacterial exopeptidase dimerisation domain"/>
    <property type="match status" value="1"/>
</dbReference>
<name>A0A2W5L065_SPHMC</name>